<dbReference type="OrthoDB" id="288387at2"/>
<proteinExistence type="predicted"/>
<dbReference type="Pfam" id="PF20155">
    <property type="entry name" value="TMP_3"/>
    <property type="match status" value="1"/>
</dbReference>
<protein>
    <recommendedName>
        <fullName evidence="2">Tape measure protein N-terminal domain-containing protein</fullName>
    </recommendedName>
</protein>
<sequence length="1012" mass="107050">MSRVNVGTVAIKAIVDAEGVGPGVDEMAKGLTKVPKAATEAEARLERLRRGFLDVAKAAKTAKDATGDVSSNLIKPIPGGAAAANFFQNARNRAGSGPDLGMLAGAKQEAKDFQQAEKIFDDLRKRQQKLFRGVNATFGVLDPGKSTFQERAARSEDRERRRVAREKVLTASSFNLLDDVPKPGQPAAFGSSDASKRSRIAFSLAEQRRKEEEKAAATTEVSANQRRQAAESLAQRRAQIAFSLAEQRRKEEAASGGLSLSQAQRRSNVAFSLAEQRRTEEEVRRSGGLFARGRRGAGNLLSSTANGGLLGGISGGIGGFAGSLFGSTVGTLVGSGLGKIAGTVAGAAGQLVSTGLHVFESAALKAVQEGIKREDAEVSFGALLGSSKRGKSLVADVTDLAIKTPFSSSELLDQSKLLLSYGVAAGDLTKTLGRLGDVASGAGVDLGRLSLAYGQVIAKGRLQGGELRQFTEAGVGVRDFANAYNDQTGKRVGVNTFLALSEQGQIGASVVEKAFERMTTAGGRFFGLMDDKSRTFGGRLQALRESVDVFAGKVGKSFIDNTSVGNFLDRVTGKIQKFDAGGVDNFFRGADRTIGPFLGRIGGGLQGLAGGAGADLFKADWAKFDERLNLIVDKTIPSLLDGGSQIVAAFLDVSAAAVRFGDFLSSLVPLDSVTAFEGKIANFKAENPLVKSGDLSAEGATLAALEKGLAVAKQNRGERSAQLEALGKVDPLNVVDGLNRMAANLRQSKPGEKFLAAAQPSFGLLGGAADFFLGKPARDAVLGGERRIGNFLTPENVRAAGEAHRLNKLAMADGRENPGLHAGDVLTFNDYAGKARTGLGLLNKSFDEMAERSVPGFGKSLEDLNKRLLEPENRPFDNLQKELATADWGRLKGMFLSPLGFEGGLTQKQANRAKVMALQGAWDKFHQPIGEPPPLLTAGSQQTQSAITRALNAAQRNEKPTAEKLVKFFEDLKQIQEDASLKESDMLTALESIERKTGTGFNLVRVNFGNPK</sequence>
<organism evidence="3 4">
    <name type="scientific">Limnoglobus roseus</name>
    <dbReference type="NCBI Taxonomy" id="2598579"/>
    <lineage>
        <taxon>Bacteria</taxon>
        <taxon>Pseudomonadati</taxon>
        <taxon>Planctomycetota</taxon>
        <taxon>Planctomycetia</taxon>
        <taxon>Gemmatales</taxon>
        <taxon>Gemmataceae</taxon>
        <taxon>Limnoglobus</taxon>
    </lineage>
</organism>
<feature type="domain" description="Tape measure protein N-terminal" evidence="2">
    <location>
        <begin position="376"/>
        <end position="555"/>
    </location>
</feature>
<keyword evidence="4" id="KW-1185">Reference proteome</keyword>
<evidence type="ECO:0000259" key="2">
    <source>
        <dbReference type="Pfam" id="PF20155"/>
    </source>
</evidence>
<evidence type="ECO:0000313" key="4">
    <source>
        <dbReference type="Proteomes" id="UP000324974"/>
    </source>
</evidence>
<accession>A0A5C1AM05</accession>
<gene>
    <name evidence="3" type="ORF">PX52LOC_06278</name>
</gene>
<feature type="region of interest" description="Disordered" evidence="1">
    <location>
        <begin position="211"/>
        <end position="232"/>
    </location>
</feature>
<reference evidence="4" key="1">
    <citation type="submission" date="2019-08" db="EMBL/GenBank/DDBJ databases">
        <title>Limnoglobus roseus gen. nov., sp. nov., a novel freshwater planctomycete with a giant genome from the family Gemmataceae.</title>
        <authorList>
            <person name="Kulichevskaya I.S."/>
            <person name="Naumoff D.G."/>
            <person name="Miroshnikov K."/>
            <person name="Ivanova A."/>
            <person name="Philippov D.A."/>
            <person name="Hakobyan A."/>
            <person name="Rijpstra I.C."/>
            <person name="Sinninghe Damste J.S."/>
            <person name="Liesack W."/>
            <person name="Dedysh S.N."/>
        </authorList>
    </citation>
    <scope>NUCLEOTIDE SEQUENCE [LARGE SCALE GENOMIC DNA]</scope>
    <source>
        <strain evidence="4">PX52</strain>
    </source>
</reference>
<evidence type="ECO:0000313" key="3">
    <source>
        <dbReference type="EMBL" id="QEL19217.1"/>
    </source>
</evidence>
<dbReference type="KEGG" id="lrs:PX52LOC_06278"/>
<name>A0A5C1AM05_9BACT</name>
<dbReference type="AlphaFoldDB" id="A0A5C1AM05"/>
<dbReference type="InterPro" id="IPR013491">
    <property type="entry name" value="Tape_meas_N"/>
</dbReference>
<dbReference type="Proteomes" id="UP000324974">
    <property type="component" value="Chromosome"/>
</dbReference>
<evidence type="ECO:0000256" key="1">
    <source>
        <dbReference type="SAM" id="MobiDB-lite"/>
    </source>
</evidence>
<dbReference type="EMBL" id="CP042425">
    <property type="protein sequence ID" value="QEL19217.1"/>
    <property type="molecule type" value="Genomic_DNA"/>
</dbReference>
<dbReference type="RefSeq" id="WP_149113632.1">
    <property type="nucleotide sequence ID" value="NZ_CP042425.1"/>
</dbReference>